<comment type="caution">
    <text evidence="2">The sequence shown here is derived from an EMBL/GenBank/DDBJ whole genome shotgun (WGS) entry which is preliminary data.</text>
</comment>
<reference evidence="2 3" key="1">
    <citation type="journal article" date="2018" name="Sci. Rep.">
        <title>Raphidocelis subcapitata (=Pseudokirchneriella subcapitata) provides an insight into genome evolution and environmental adaptations in the Sphaeropleales.</title>
        <authorList>
            <person name="Suzuki S."/>
            <person name="Yamaguchi H."/>
            <person name="Nakajima N."/>
            <person name="Kawachi M."/>
        </authorList>
    </citation>
    <scope>NUCLEOTIDE SEQUENCE [LARGE SCALE GENOMIC DNA]</scope>
    <source>
        <strain evidence="2 3">NIES-35</strain>
    </source>
</reference>
<dbReference type="PANTHER" id="PTHR34958:SF1">
    <property type="entry name" value="ARMADILLO-LIKE HELICAL DOMAIN-CONTAINING PROTEIN"/>
    <property type="match status" value="1"/>
</dbReference>
<protein>
    <submittedName>
        <fullName evidence="2">Uncharacterized protein</fullName>
    </submittedName>
</protein>
<organism evidence="2 3">
    <name type="scientific">Raphidocelis subcapitata</name>
    <dbReference type="NCBI Taxonomy" id="307507"/>
    <lineage>
        <taxon>Eukaryota</taxon>
        <taxon>Viridiplantae</taxon>
        <taxon>Chlorophyta</taxon>
        <taxon>core chlorophytes</taxon>
        <taxon>Chlorophyceae</taxon>
        <taxon>CS clade</taxon>
        <taxon>Sphaeropleales</taxon>
        <taxon>Selenastraceae</taxon>
        <taxon>Raphidocelis</taxon>
    </lineage>
</organism>
<dbReference type="EMBL" id="BDRX01000054">
    <property type="protein sequence ID" value="GBF94699.1"/>
    <property type="molecule type" value="Genomic_DNA"/>
</dbReference>
<dbReference type="InParanoid" id="A0A2V0P551"/>
<feature type="region of interest" description="Disordered" evidence="1">
    <location>
        <begin position="747"/>
        <end position="772"/>
    </location>
</feature>
<dbReference type="FunCoup" id="A0A2V0P551">
    <property type="interactions" value="297"/>
</dbReference>
<feature type="region of interest" description="Disordered" evidence="1">
    <location>
        <begin position="1131"/>
        <end position="1171"/>
    </location>
</feature>
<dbReference type="PANTHER" id="PTHR34958">
    <property type="entry name" value="CONDITIONAL LOSS-OF-GROWTH 1"/>
    <property type="match status" value="1"/>
</dbReference>
<proteinExistence type="predicted"/>
<feature type="region of interest" description="Disordered" evidence="1">
    <location>
        <begin position="508"/>
        <end position="543"/>
    </location>
</feature>
<evidence type="ECO:0000256" key="1">
    <source>
        <dbReference type="SAM" id="MobiDB-lite"/>
    </source>
</evidence>
<feature type="compositionally biased region" description="Low complexity" evidence="1">
    <location>
        <begin position="508"/>
        <end position="522"/>
    </location>
</feature>
<dbReference type="Proteomes" id="UP000247498">
    <property type="component" value="Unassembled WGS sequence"/>
</dbReference>
<feature type="region of interest" description="Disordered" evidence="1">
    <location>
        <begin position="159"/>
        <end position="188"/>
    </location>
</feature>
<evidence type="ECO:0000313" key="2">
    <source>
        <dbReference type="EMBL" id="GBF94699.1"/>
    </source>
</evidence>
<feature type="region of interest" description="Disordered" evidence="1">
    <location>
        <begin position="395"/>
        <end position="419"/>
    </location>
</feature>
<feature type="compositionally biased region" description="Gly residues" evidence="1">
    <location>
        <begin position="401"/>
        <end position="411"/>
    </location>
</feature>
<feature type="compositionally biased region" description="Gly residues" evidence="1">
    <location>
        <begin position="563"/>
        <end position="576"/>
    </location>
</feature>
<name>A0A2V0P551_9CHLO</name>
<accession>A0A2V0P551</accession>
<feature type="compositionally biased region" description="Gly residues" evidence="1">
    <location>
        <begin position="756"/>
        <end position="765"/>
    </location>
</feature>
<sequence length="1345" mass="135377">MFAPNLHRAVAECTQPYCAAPASATRTLQKYLSDGRCVDLVYLAVLSRAAAQPVSEAVVAKCAALLKANLSRHTPSRSVLQAVQAGARRLAAALSPSSDVAKSLLFLSASAARLLSGPAAAAAPAAADDDGTSRAAATAAEAWRQRGATVADSYASVRSSAGRPLAGSPPPLQQRWQEPDEGQQAGPEEEAELMALGAARPVISEDGAPPPWALAADDLPWPHLVAAAASAEAEAGADGAAHSDGAGANVAEHQGEEVDWAELVPGYSGSLAPLLQGACEERGGALPAFDCAEIIAGLTDLDPESALDQMLDIAAAKRDQLCAAADEALGPAPAACPRPVPVHLVPYSQQAPLAGLPPGDVAAVLEVVLGRAGGGAAASAVSGRWDEEAPEAHWVRPPEAGGAGASAGGGRRSSTGGAAAARESLGQTCACILAKLVVDTWLAAGHAAAPVALRMLQQALHHPHPAVRARPFDLLFNLSIHAALLAGADGEGLAGPDAAPARGAAVGAGALAPPSAPPELAGQLYARPPSPAGAQRQRGGGSPTVAVLAAPRIHLPPQVMATGGPGSSGSSAGGGSSPRSPAGNGAGGPPSPRQQPTPQLQQGLASPRSRLARGGDAAGVPGSPMSSGATGATGEDSGGLWGLEAGALESEFEAWLRQLLFELLVMLSQLDEKSEQVWQSAAGATLHLTTHAGYWVRDAAAGLPLQALRGLMRACLAFDWAPELHARFAQIVPLLLCPLGGVERRLTSESGRKPSGSGGGDGSGTGTPLARRVTGATDGSGWEFSGVDARLLEAFGGAEELLHHFCHAASPEAQRCLLLPLLERCMPPGTAPSAAARAALGLGGSPARLSALQAALRSGRPGLADPLLSALAAAPGLGDGAQLQLLCSLVLALEGLATAGAHATGAGDELALTAAGGAASPAAGRSRGGGRGDGATAAAVLRGAVDLTKRHLAGTLPESEAPHAAAAWRALRELAWCGGAAPRAAAADWLQQLLAVVLEATETGGAPLPLPPGPAPADAPAGVAAFVEALMAVVPHCPWGPDALVDALQLHLTAAGPWAGDAELHASGEDDAAAVEADLRSARSAARAWALVLQWVAHAAPRSAARGALARLADVGVSLLCWPSQGDDAAAACSGSEPAGRPAPAGLGERTPPASPGGVEGRADACGSEACDQADQQPSDAVCRPQGFLAGQQLIAQESLEVVGLEPVVALVVRLLACRTPAGAAARGFTTRIELGPGPSALAPASDAVSDLQLSLLLFVIAACSGDDAAYDKAGMDGLMRQMLTAAMDVRQCYYLSSFVLEQLMLHRQGRYWAALKQLLLRAQEEEDERMLGNPFLQLQALFGG</sequence>
<keyword evidence="3" id="KW-1185">Reference proteome</keyword>
<gene>
    <name evidence="2" type="ORF">Rsub_07435</name>
</gene>
<feature type="region of interest" description="Disordered" evidence="1">
    <location>
        <begin position="557"/>
        <end position="637"/>
    </location>
</feature>
<dbReference type="OrthoDB" id="535174at2759"/>
<evidence type="ECO:0000313" key="3">
    <source>
        <dbReference type="Proteomes" id="UP000247498"/>
    </source>
</evidence>